<feature type="compositionally biased region" description="Polar residues" evidence="1">
    <location>
        <begin position="61"/>
        <end position="74"/>
    </location>
</feature>
<dbReference type="AlphaFoldDB" id="Q9H7A1"/>
<dbReference type="EMBL" id="AK024777">
    <property type="protein sequence ID" value="BAB14997.1"/>
    <property type="molecule type" value="mRNA"/>
</dbReference>
<reference evidence="2" key="1">
    <citation type="submission" date="2000-08" db="EMBL/GenBank/DDBJ databases">
        <title>NEDO human cDNA sequencing project.</title>
        <authorList>
            <person name="Watanabe K."/>
            <person name="Kumagai A."/>
            <person name="Itakura S."/>
            <person name="Yamazaki M."/>
            <person name="Tashiro H."/>
            <person name="Ota T."/>
            <person name="Suzuki Y."/>
            <person name="Obayashi M."/>
            <person name="Nishi T."/>
            <person name="Shibahara T."/>
            <person name="Tanaka T."/>
            <person name="Nakamura Y."/>
            <person name="Isogai T."/>
            <person name="Sugano S."/>
        </authorList>
    </citation>
    <scope>NUCLEOTIDE SEQUENCE</scope>
</reference>
<evidence type="ECO:0000313" key="2">
    <source>
        <dbReference type="EMBL" id="BAB14997.1"/>
    </source>
</evidence>
<name>Q9H7A1_HUMAN</name>
<accession>Q9H7A1</accession>
<evidence type="ECO:0000256" key="1">
    <source>
        <dbReference type="SAM" id="MobiDB-lite"/>
    </source>
</evidence>
<feature type="compositionally biased region" description="Low complexity" evidence="1">
    <location>
        <begin position="115"/>
        <end position="126"/>
    </location>
</feature>
<organism evidence="2">
    <name type="scientific">Homo sapiens</name>
    <name type="common">Human</name>
    <dbReference type="NCBI Taxonomy" id="9606"/>
    <lineage>
        <taxon>Eukaryota</taxon>
        <taxon>Metazoa</taxon>
        <taxon>Chordata</taxon>
        <taxon>Craniata</taxon>
        <taxon>Vertebrata</taxon>
        <taxon>Euteleostomi</taxon>
        <taxon>Mammalia</taxon>
        <taxon>Eutheria</taxon>
        <taxon>Euarchontoglires</taxon>
        <taxon>Primates</taxon>
        <taxon>Haplorrhini</taxon>
        <taxon>Catarrhini</taxon>
        <taxon>Hominidae</taxon>
        <taxon>Homo</taxon>
    </lineage>
</organism>
<protein>
    <submittedName>
        <fullName evidence="2">cDNA: FLJ21124 fis, clone CAS05964</fullName>
    </submittedName>
</protein>
<proteinExistence type="evidence at transcript level"/>
<sequence>MVEISLKSVISHRASKGDCIPVVHSLQAAPQVSEPQSVVIGESSDCERWWRPLSMVEARGSLSTGSCVPSNSSHPAWFTPREPSDPTSNRSTFHPGDSQKPVKRPGATSISRTASLPLLQSPLCPS</sequence>
<feature type="region of interest" description="Disordered" evidence="1">
    <location>
        <begin position="61"/>
        <end position="126"/>
    </location>
</feature>